<organism evidence="4 5">
    <name type="scientific">Candidatus Onthenecus intestinigallinarum</name>
    <dbReference type="NCBI Taxonomy" id="2840875"/>
    <lineage>
        <taxon>Bacteria</taxon>
        <taxon>Bacillati</taxon>
        <taxon>Bacillota</taxon>
        <taxon>Clostridia</taxon>
        <taxon>Eubacteriales</taxon>
        <taxon>Candidatus Onthenecus</taxon>
    </lineage>
</organism>
<evidence type="ECO:0000256" key="1">
    <source>
        <dbReference type="ARBA" id="ARBA00022603"/>
    </source>
</evidence>
<reference evidence="4" key="2">
    <citation type="journal article" date="2021" name="PeerJ">
        <title>Extensive microbial diversity within the chicken gut microbiome revealed by metagenomics and culture.</title>
        <authorList>
            <person name="Gilroy R."/>
            <person name="Ravi A."/>
            <person name="Getino M."/>
            <person name="Pursley I."/>
            <person name="Horton D.L."/>
            <person name="Alikhan N.F."/>
            <person name="Baker D."/>
            <person name="Gharbi K."/>
            <person name="Hall N."/>
            <person name="Watson M."/>
            <person name="Adriaenssens E.M."/>
            <person name="Foster-Nyarko E."/>
            <person name="Jarju S."/>
            <person name="Secka A."/>
            <person name="Antonio M."/>
            <person name="Oren A."/>
            <person name="Chaudhuri R.R."/>
            <person name="La Ragione R."/>
            <person name="Hildebrand F."/>
            <person name="Pallen M.J."/>
        </authorList>
    </citation>
    <scope>NUCLEOTIDE SEQUENCE</scope>
    <source>
        <strain evidence="4">ChiSxjej2B14-6234</strain>
    </source>
</reference>
<dbReference type="Pfam" id="PF00588">
    <property type="entry name" value="SpoU_methylase"/>
    <property type="match status" value="1"/>
</dbReference>
<dbReference type="Gene3D" id="3.40.1280.10">
    <property type="match status" value="1"/>
</dbReference>
<evidence type="ECO:0000313" key="4">
    <source>
        <dbReference type="EMBL" id="HIQ72674.1"/>
    </source>
</evidence>
<keyword evidence="2" id="KW-0808">Transferase</keyword>
<proteinExistence type="predicted"/>
<dbReference type="PANTHER" id="PTHR43191:SF2">
    <property type="entry name" value="RRNA METHYLTRANSFERASE 3, MITOCHONDRIAL"/>
    <property type="match status" value="1"/>
</dbReference>
<dbReference type="GO" id="GO:0003723">
    <property type="term" value="F:RNA binding"/>
    <property type="evidence" value="ECO:0007669"/>
    <property type="project" value="InterPro"/>
</dbReference>
<evidence type="ECO:0000256" key="2">
    <source>
        <dbReference type="ARBA" id="ARBA00022679"/>
    </source>
</evidence>
<dbReference type="InterPro" id="IPR051259">
    <property type="entry name" value="rRNA_Methyltransferase"/>
</dbReference>
<evidence type="ECO:0000313" key="5">
    <source>
        <dbReference type="Proteomes" id="UP000886887"/>
    </source>
</evidence>
<dbReference type="InterPro" id="IPR001537">
    <property type="entry name" value="SpoU_MeTrfase"/>
</dbReference>
<comment type="caution">
    <text evidence="4">The sequence shown here is derived from an EMBL/GenBank/DDBJ whole genome shotgun (WGS) entry which is preliminary data.</text>
</comment>
<protein>
    <submittedName>
        <fullName evidence="4">TrmH family RNA methyltransferase</fullName>
    </submittedName>
</protein>
<reference evidence="4" key="1">
    <citation type="submission" date="2020-10" db="EMBL/GenBank/DDBJ databases">
        <authorList>
            <person name="Gilroy R."/>
        </authorList>
    </citation>
    <scope>NUCLEOTIDE SEQUENCE</scope>
    <source>
        <strain evidence="4">ChiSxjej2B14-6234</strain>
    </source>
</reference>
<dbReference type="Proteomes" id="UP000886887">
    <property type="component" value="Unassembled WGS sequence"/>
</dbReference>
<dbReference type="GO" id="GO:0006396">
    <property type="term" value="P:RNA processing"/>
    <property type="evidence" value="ECO:0007669"/>
    <property type="project" value="InterPro"/>
</dbReference>
<gene>
    <name evidence="4" type="ORF">IAB73_10765</name>
</gene>
<dbReference type="InterPro" id="IPR029028">
    <property type="entry name" value="Alpha/beta_knot_MTases"/>
</dbReference>
<dbReference type="SUPFAM" id="SSF75217">
    <property type="entry name" value="alpha/beta knot"/>
    <property type="match status" value="1"/>
</dbReference>
<name>A0A9D0ZBI5_9FIRM</name>
<accession>A0A9D0ZBI5</accession>
<dbReference type="AlphaFoldDB" id="A0A9D0ZBI5"/>
<dbReference type="GO" id="GO:0008173">
    <property type="term" value="F:RNA methyltransferase activity"/>
    <property type="evidence" value="ECO:0007669"/>
    <property type="project" value="InterPro"/>
</dbReference>
<keyword evidence="1 4" id="KW-0489">Methyltransferase</keyword>
<dbReference type="InterPro" id="IPR029026">
    <property type="entry name" value="tRNA_m1G_MTases_N"/>
</dbReference>
<dbReference type="PANTHER" id="PTHR43191">
    <property type="entry name" value="RRNA METHYLTRANSFERASE 3"/>
    <property type="match status" value="1"/>
</dbReference>
<evidence type="ECO:0000259" key="3">
    <source>
        <dbReference type="Pfam" id="PF00588"/>
    </source>
</evidence>
<dbReference type="CDD" id="cd18082">
    <property type="entry name" value="SpoU-like_family"/>
    <property type="match status" value="1"/>
</dbReference>
<dbReference type="EMBL" id="DVFJ01000037">
    <property type="protein sequence ID" value="HIQ72674.1"/>
    <property type="molecule type" value="Genomic_DNA"/>
</dbReference>
<dbReference type="GO" id="GO:0032259">
    <property type="term" value="P:methylation"/>
    <property type="evidence" value="ECO:0007669"/>
    <property type="project" value="UniProtKB-KW"/>
</dbReference>
<feature type="domain" description="tRNA/rRNA methyltransferase SpoU type" evidence="3">
    <location>
        <begin position="97"/>
        <end position="235"/>
    </location>
</feature>
<sequence length="241" mass="26125">MPKLEAYDRSLSYSYAPGIFPSTECLRACPERCLRLLVSSAAEHSEGVRSLAQASEAAGVRVEVADRALARIAHKDNCFAAMVFEKRESELSADGAHVVLHHPSDSGNLGTILRACLGFGLRDVAIIRPAVDLFDPRVVRASMGALFSLRVRHYDDFDDYRAAFSQHALYPFMLTGAVPVEEAAEKAVRPFSLIFGNEASGLPDAFAQLGTSVLIPHSSEIDSLNLAVAVGIGAYAFTRRR</sequence>